<dbReference type="AlphaFoldDB" id="A0A0R0BLT9"/>
<dbReference type="PATRIC" id="fig|266128.3.peg.1671"/>
<sequence>MFFAAMPPPPVRMAIEAAAREHGVLDALGRALFAPGNWHQSLSERIVDHDDALGDRVANLSGRIQQVLRAGGSPGLPRSVLALSLSACLDPLLTRTPP</sequence>
<keyword evidence="2" id="KW-1185">Reference proteome</keyword>
<dbReference type="EMBL" id="LDJH01000029">
    <property type="protein sequence ID" value="KRG54823.1"/>
    <property type="molecule type" value="Genomic_DNA"/>
</dbReference>
<gene>
    <name evidence="1" type="ORF">ABB25_13085</name>
</gene>
<dbReference type="Proteomes" id="UP000051254">
    <property type="component" value="Unassembled WGS sequence"/>
</dbReference>
<comment type="caution">
    <text evidence="1">The sequence shown here is derived from an EMBL/GenBank/DDBJ whole genome shotgun (WGS) entry which is preliminary data.</text>
</comment>
<dbReference type="STRING" id="266128.ABB25_13085"/>
<evidence type="ECO:0000313" key="2">
    <source>
        <dbReference type="Proteomes" id="UP000051254"/>
    </source>
</evidence>
<protein>
    <submittedName>
        <fullName evidence="1">Uncharacterized protein</fullName>
    </submittedName>
</protein>
<accession>A0A0R0BLT9</accession>
<reference evidence="1 2" key="1">
    <citation type="submission" date="2015-05" db="EMBL/GenBank/DDBJ databases">
        <title>Genome sequencing and analysis of members of genus Stenotrophomonas.</title>
        <authorList>
            <person name="Patil P.P."/>
            <person name="Midha S."/>
            <person name="Patil P.B."/>
        </authorList>
    </citation>
    <scope>NUCLEOTIDE SEQUENCE [LARGE SCALE GENOMIC DNA]</scope>
    <source>
        <strain evidence="1 2">DSM 17805</strain>
    </source>
</reference>
<proteinExistence type="predicted"/>
<name>A0A0R0BLT9_9GAMM</name>
<evidence type="ECO:0000313" key="1">
    <source>
        <dbReference type="EMBL" id="KRG54823.1"/>
    </source>
</evidence>
<organism evidence="1 2">
    <name type="scientific">Stenotrophomonas koreensis</name>
    <dbReference type="NCBI Taxonomy" id="266128"/>
    <lineage>
        <taxon>Bacteria</taxon>
        <taxon>Pseudomonadati</taxon>
        <taxon>Pseudomonadota</taxon>
        <taxon>Gammaproteobacteria</taxon>
        <taxon>Lysobacterales</taxon>
        <taxon>Lysobacteraceae</taxon>
        <taxon>Stenotrophomonas</taxon>
    </lineage>
</organism>